<feature type="compositionally biased region" description="Low complexity" evidence="1">
    <location>
        <begin position="66"/>
        <end position="131"/>
    </location>
</feature>
<dbReference type="Proteomes" id="UP000004690">
    <property type="component" value="Unassembled WGS sequence"/>
</dbReference>
<protein>
    <submittedName>
        <fullName evidence="2">Uncharacterized protein</fullName>
    </submittedName>
</protein>
<dbReference type="AlphaFoldDB" id="I3C7F9"/>
<dbReference type="HOGENOM" id="CLU_851869_0_0_10"/>
<dbReference type="EMBL" id="JH651379">
    <property type="protein sequence ID" value="EIJ39552.1"/>
    <property type="molecule type" value="Genomic_DNA"/>
</dbReference>
<gene>
    <name evidence="2" type="ORF">JoomaDRAFT_2578</name>
</gene>
<dbReference type="OrthoDB" id="826470at2"/>
<keyword evidence="3" id="KW-1185">Reference proteome</keyword>
<name>I3C7F9_9FLAO</name>
<dbReference type="Pfam" id="PF20125">
    <property type="entry name" value="DUF6515"/>
    <property type="match status" value="1"/>
</dbReference>
<reference evidence="2 3" key="1">
    <citation type="submission" date="2012-02" db="EMBL/GenBank/DDBJ databases">
        <title>Improved High-Quality Draft genome of Joostella marina DSM 19592.</title>
        <authorList>
            <consortium name="US DOE Joint Genome Institute (JGI-PGF)"/>
            <person name="Lucas S."/>
            <person name="Copeland A."/>
            <person name="Lapidus A."/>
            <person name="Bruce D."/>
            <person name="Goodwin L."/>
            <person name="Pitluck S."/>
            <person name="Peters L."/>
            <person name="Chertkov O."/>
            <person name="Ovchinnikova G."/>
            <person name="Kyrpides N."/>
            <person name="Mavromatis K."/>
            <person name="Detter J.C."/>
            <person name="Han C."/>
            <person name="Land M."/>
            <person name="Hauser L."/>
            <person name="Markowitz V."/>
            <person name="Cheng J.-F."/>
            <person name="Hugenholtz P."/>
            <person name="Woyke T."/>
            <person name="Wu D."/>
            <person name="Tindall B."/>
            <person name="Brambilla E."/>
            <person name="Klenk H.-P."/>
            <person name="Eisen J.A."/>
        </authorList>
    </citation>
    <scope>NUCLEOTIDE SEQUENCE [LARGE SCALE GENOMIC DNA]</scope>
    <source>
        <strain evidence="2 3">DSM 19592</strain>
    </source>
</reference>
<dbReference type="STRING" id="926559.JoomaDRAFT_2578"/>
<accession>I3C7F9</accession>
<evidence type="ECO:0000256" key="1">
    <source>
        <dbReference type="SAM" id="MobiDB-lite"/>
    </source>
</evidence>
<dbReference type="InterPro" id="IPR045398">
    <property type="entry name" value="DUF6515"/>
</dbReference>
<dbReference type="RefSeq" id="WP_008613084.1">
    <property type="nucleotide sequence ID" value="NZ_JH651379.1"/>
</dbReference>
<evidence type="ECO:0000313" key="2">
    <source>
        <dbReference type="EMBL" id="EIJ39552.1"/>
    </source>
</evidence>
<feature type="region of interest" description="Disordered" evidence="1">
    <location>
        <begin position="37"/>
        <end position="131"/>
    </location>
</feature>
<sequence>MKIQIKHINYSKIAFFALLLIFPITIEAQRFGHAASMSRPHTASRPSAGRQPINGGFHKQPSRNIPSTRPATRPSRPTTTSRPSTRPSTGNSSRSTVNRPNNNNSRPNHNGNLSNSNVVNRPHNNNNNNVNINVNRNNNVHINNRHTVVRPNPRPYYRPPYSYGGFHYYAYHPYYYHPFTPFYWGPIWHPWGFFVASLATTAIIISVENEQYHYDQGNYYVKEKDGYTVVQAPVGATIKVLPDGYETVSTGDSTNNYYYGGAYYEKDSDGYTVVPPTAGTVVENLPEGAEEVRIGDQTYVKYGETYYQPVKIDGKNQYEVAEVKEE</sequence>
<dbReference type="eggNOG" id="ENOG502Z9KQ">
    <property type="taxonomic scope" value="Bacteria"/>
</dbReference>
<proteinExistence type="predicted"/>
<evidence type="ECO:0000313" key="3">
    <source>
        <dbReference type="Proteomes" id="UP000004690"/>
    </source>
</evidence>
<organism evidence="2 3">
    <name type="scientific">Galbibacter orientalis DSM 19592</name>
    <dbReference type="NCBI Taxonomy" id="926559"/>
    <lineage>
        <taxon>Bacteria</taxon>
        <taxon>Pseudomonadati</taxon>
        <taxon>Bacteroidota</taxon>
        <taxon>Flavobacteriia</taxon>
        <taxon>Flavobacteriales</taxon>
        <taxon>Flavobacteriaceae</taxon>
        <taxon>Galbibacter</taxon>
    </lineage>
</organism>